<organism evidence="4 5">
    <name type="scientific">Streptomyces xanthochromogenes</name>
    <dbReference type="NCBI Taxonomy" id="67384"/>
    <lineage>
        <taxon>Bacteria</taxon>
        <taxon>Bacillati</taxon>
        <taxon>Actinomycetota</taxon>
        <taxon>Actinomycetes</taxon>
        <taxon>Kitasatosporales</taxon>
        <taxon>Streptomycetaceae</taxon>
        <taxon>Streptomyces</taxon>
    </lineage>
</organism>
<keyword evidence="2" id="KW-0597">Phosphoprotein</keyword>
<proteinExistence type="predicted"/>
<name>A0ABQ3A886_9ACTN</name>
<dbReference type="SUPFAM" id="SSF47336">
    <property type="entry name" value="ACP-like"/>
    <property type="match status" value="1"/>
</dbReference>
<dbReference type="SMART" id="SM00823">
    <property type="entry name" value="PKS_PP"/>
    <property type="match status" value="1"/>
</dbReference>
<dbReference type="InterPro" id="IPR036736">
    <property type="entry name" value="ACP-like_sf"/>
</dbReference>
<evidence type="ECO:0000313" key="4">
    <source>
        <dbReference type="EMBL" id="GGY40755.1"/>
    </source>
</evidence>
<evidence type="ECO:0000313" key="5">
    <source>
        <dbReference type="Proteomes" id="UP000600946"/>
    </source>
</evidence>
<evidence type="ECO:0000256" key="2">
    <source>
        <dbReference type="ARBA" id="ARBA00022553"/>
    </source>
</evidence>
<comment type="caution">
    <text evidence="4">The sequence shown here is derived from an EMBL/GenBank/DDBJ whole genome shotgun (WGS) entry which is preliminary data.</text>
</comment>
<protein>
    <recommendedName>
        <fullName evidence="3">Carrier domain-containing protein</fullName>
    </recommendedName>
</protein>
<keyword evidence="5" id="KW-1185">Reference proteome</keyword>
<sequence length="77" mass="8337">MTQISPDAITECLSTVLDREVDADTDIFTAGVDSLAVLRCRALLKERTGIKVPGHVFFEGRTPVRIADLIGAEHAGR</sequence>
<evidence type="ECO:0000259" key="3">
    <source>
        <dbReference type="PROSITE" id="PS50075"/>
    </source>
</evidence>
<gene>
    <name evidence="4" type="ORF">GCM10010326_38520</name>
</gene>
<dbReference type="PROSITE" id="PS50075">
    <property type="entry name" value="CARRIER"/>
    <property type="match status" value="1"/>
</dbReference>
<reference evidence="5" key="1">
    <citation type="journal article" date="2019" name="Int. J. Syst. Evol. Microbiol.">
        <title>The Global Catalogue of Microorganisms (GCM) 10K type strain sequencing project: providing services to taxonomists for standard genome sequencing and annotation.</title>
        <authorList>
            <consortium name="The Broad Institute Genomics Platform"/>
            <consortium name="The Broad Institute Genome Sequencing Center for Infectious Disease"/>
            <person name="Wu L."/>
            <person name="Ma J."/>
        </authorList>
    </citation>
    <scope>NUCLEOTIDE SEQUENCE [LARGE SCALE GENOMIC DNA]</scope>
    <source>
        <strain evidence="5">JCM 4594</strain>
    </source>
</reference>
<feature type="domain" description="Carrier" evidence="3">
    <location>
        <begin position="1"/>
        <end position="74"/>
    </location>
</feature>
<keyword evidence="1" id="KW-0596">Phosphopantetheine</keyword>
<dbReference type="InterPro" id="IPR009081">
    <property type="entry name" value="PP-bd_ACP"/>
</dbReference>
<dbReference type="EMBL" id="BMUU01000006">
    <property type="protein sequence ID" value="GGY40755.1"/>
    <property type="molecule type" value="Genomic_DNA"/>
</dbReference>
<evidence type="ECO:0000256" key="1">
    <source>
        <dbReference type="ARBA" id="ARBA00022450"/>
    </source>
</evidence>
<dbReference type="Gene3D" id="1.10.1200.10">
    <property type="entry name" value="ACP-like"/>
    <property type="match status" value="1"/>
</dbReference>
<dbReference type="Pfam" id="PF00550">
    <property type="entry name" value="PP-binding"/>
    <property type="match status" value="1"/>
</dbReference>
<dbReference type="InterPro" id="IPR020806">
    <property type="entry name" value="PKS_PP-bd"/>
</dbReference>
<accession>A0ABQ3A886</accession>
<dbReference type="RefSeq" id="WP_161251840.1">
    <property type="nucleotide sequence ID" value="NZ_BMUU01000006.1"/>
</dbReference>
<dbReference type="GeneID" id="96291795"/>
<dbReference type="Proteomes" id="UP000600946">
    <property type="component" value="Unassembled WGS sequence"/>
</dbReference>